<name>A0A2Z2N4W5_9EURY</name>
<gene>
    <name evidence="1" type="ORF">A3L04_05560</name>
</gene>
<dbReference type="Proteomes" id="UP000250189">
    <property type="component" value="Chromosome"/>
</dbReference>
<dbReference type="EMBL" id="CP015193">
    <property type="protein sequence ID" value="ASJ16574.1"/>
    <property type="molecule type" value="Genomic_DNA"/>
</dbReference>
<evidence type="ECO:0000313" key="2">
    <source>
        <dbReference type="Proteomes" id="UP000250189"/>
    </source>
</evidence>
<evidence type="ECO:0000313" key="1">
    <source>
        <dbReference type="EMBL" id="ASJ16574.1"/>
    </source>
</evidence>
<reference evidence="1 2" key="1">
    <citation type="submission" date="2016-04" db="EMBL/GenBank/DDBJ databases">
        <title>Complete genome sequence of Thermococcus chitonophagus type strain GC74.</title>
        <authorList>
            <person name="Oger P.M."/>
        </authorList>
    </citation>
    <scope>NUCLEOTIDE SEQUENCE [LARGE SCALE GENOMIC DNA]</scope>
    <source>
        <strain evidence="1 2">GC74</strain>
    </source>
</reference>
<protein>
    <submittedName>
        <fullName evidence="1">Uncharacterized protein</fullName>
    </submittedName>
</protein>
<accession>A0A2Z2N4W5</accession>
<proteinExistence type="predicted"/>
<keyword evidence="2" id="KW-1185">Reference proteome</keyword>
<organism evidence="1 2">
    <name type="scientific">Thermococcus chitonophagus</name>
    <dbReference type="NCBI Taxonomy" id="54262"/>
    <lineage>
        <taxon>Archaea</taxon>
        <taxon>Methanobacteriati</taxon>
        <taxon>Methanobacteriota</taxon>
        <taxon>Thermococci</taxon>
        <taxon>Thermococcales</taxon>
        <taxon>Thermococcaceae</taxon>
        <taxon>Thermococcus</taxon>
    </lineage>
</organism>
<sequence>MRTHSIKLSSKGSHDCQQVFYKLLFKRLLLVIKDYFDFNTVRVEVLFEVFEAKACEPVPVSYNDFRNFTTLNEAEDIPLLRATLLVHATIN</sequence>
<dbReference type="AlphaFoldDB" id="A0A2Z2N4W5"/>